<reference evidence="1 2" key="1">
    <citation type="submission" date="2016-05" db="EMBL/GenBank/DDBJ databases">
        <title>Genome sequencing reveals origins of a unique bacterial endosymbiosis in the earliest lineages of terrestrial Fungi.</title>
        <authorList>
            <consortium name="DOE Joint Genome Institute"/>
            <person name="Uehling J."/>
            <person name="Gryganskyi A."/>
            <person name="Hameed K."/>
            <person name="Tschaplinski T."/>
            <person name="Misztal P."/>
            <person name="Wu S."/>
            <person name="Desiro A."/>
            <person name="Vande Pol N."/>
            <person name="Du Z.-Y."/>
            <person name="Zienkiewicz A."/>
            <person name="Zienkiewicz K."/>
            <person name="Morin E."/>
            <person name="Tisserant E."/>
            <person name="Splivallo R."/>
            <person name="Hainaut M."/>
            <person name="Henrissat B."/>
            <person name="Ohm R."/>
            <person name="Kuo A."/>
            <person name="Yan J."/>
            <person name="Lipzen A."/>
            <person name="Nolan M."/>
            <person name="Labutti K."/>
            <person name="Barry K."/>
            <person name="Goldstein A."/>
            <person name="Labbe J."/>
            <person name="Schadt C."/>
            <person name="Tuskan G."/>
            <person name="Grigoriev I."/>
            <person name="Martin F."/>
            <person name="Vilgalys R."/>
            <person name="Bonito G."/>
        </authorList>
    </citation>
    <scope>NUCLEOTIDE SEQUENCE [LARGE SCALE GENOMIC DNA]</scope>
    <source>
        <strain evidence="1 2">AG-77</strain>
    </source>
</reference>
<proteinExistence type="predicted"/>
<sequence length="171" mass="19849">MTPICRVSAESAPRRMVINRFITFSADPLIKDTLLFELDKFYRSQIAKIKTKINNIFTNESTPFTLNKYNNDDIRRSRKATAEKQILQLVKIMHTQLTSTGEQVKQLYSNICNHSATLHRHLINSVHLYFEILFIVDDNTISRLIEAQAKQARLKELDNKVDVLSRSLLEL</sequence>
<dbReference type="OrthoDB" id="415706at2759"/>
<dbReference type="Proteomes" id="UP000078512">
    <property type="component" value="Unassembled WGS sequence"/>
</dbReference>
<keyword evidence="2" id="KW-1185">Reference proteome</keyword>
<name>A0A197KBG3_9FUNG</name>
<evidence type="ECO:0000313" key="2">
    <source>
        <dbReference type="Proteomes" id="UP000078512"/>
    </source>
</evidence>
<dbReference type="AlphaFoldDB" id="A0A197KBG3"/>
<dbReference type="EMBL" id="KV442015">
    <property type="protein sequence ID" value="OAQ35052.1"/>
    <property type="molecule type" value="Genomic_DNA"/>
</dbReference>
<evidence type="ECO:0000313" key="1">
    <source>
        <dbReference type="EMBL" id="OAQ35052.1"/>
    </source>
</evidence>
<gene>
    <name evidence="1" type="ORF">K457DRAFT_13621</name>
</gene>
<protein>
    <submittedName>
        <fullName evidence="1">Uncharacterized protein</fullName>
    </submittedName>
</protein>
<accession>A0A197KBG3</accession>
<organism evidence="1 2">
    <name type="scientific">Linnemannia elongata AG-77</name>
    <dbReference type="NCBI Taxonomy" id="1314771"/>
    <lineage>
        <taxon>Eukaryota</taxon>
        <taxon>Fungi</taxon>
        <taxon>Fungi incertae sedis</taxon>
        <taxon>Mucoromycota</taxon>
        <taxon>Mortierellomycotina</taxon>
        <taxon>Mortierellomycetes</taxon>
        <taxon>Mortierellales</taxon>
        <taxon>Mortierellaceae</taxon>
        <taxon>Linnemannia</taxon>
    </lineage>
</organism>